<accession>A0A7R9HJ59</accession>
<feature type="region of interest" description="Disordered" evidence="1">
    <location>
        <begin position="85"/>
        <end position="106"/>
    </location>
</feature>
<evidence type="ECO:0000256" key="1">
    <source>
        <dbReference type="SAM" id="MobiDB-lite"/>
    </source>
</evidence>
<dbReference type="AlphaFoldDB" id="A0A7R9HJ59"/>
<name>A0A7R9HJ59_9NEOP</name>
<proteinExistence type="predicted"/>
<feature type="compositionally biased region" description="Polar residues" evidence="1">
    <location>
        <begin position="85"/>
        <end position="97"/>
    </location>
</feature>
<sequence length="1034" mass="116705">MAATRLDSVPARRSRRAPEPRPGEAGLGYGQERSLSIATDYLSGHPYRAGGSTTPSLMCLRGASPNMTPLALTADALRFESQLQRRSSVTPRLTTGPQRYGPVPDTNTALSKLQPLLVIDRNTDENVKAVIDALSKNIITKKISGIADIDKRHELLRKIHFFLVLNSDLSMVDELIDDQNYGHLANCAPVLSLPLLMEVVWGLSLLEYLAETIVFAPPCLIIELLDAALAKINSLQPELILEPLNKLSHSVFLRVQTLKDSDPNIKYIKLKLFALFKTLLSYFMGANAVKFQSWTTDELNTHAGYAMESLLQMVCNCLSSYITPSLHKEELVQMYDVHYSYDCSKLCQGEKVRDISTEHFIDELLSVCKSNFSAITVDKWLFWTERDSQTEPNKNLQCVLAEKMYICLDLLKLAKRRGSLVEELTQIMCSMARKPRDEDDEIREANKETIIQNVSDLNKTRKKWFKVLLNTEDLLFDESCINCLENNMELIDFEDFKYIFEIALSVIENTSDVEGCERLKFLVLNAFKLLDIKSQLLILCPFLKKHGLTSVFLTKSFNVTLTEVLNKAVAASEEEENDMHLNILLSDCACLCLEHAREVLWQLLLAAVTTEKRSTLMVAVLNHLHCVCDLPLDESEENLITHLVRQVMGQETWTNQAETSFVQLVTSLVNHNILDGGVFVQSCLLPALDDSVRDKNWTPLLRWLNTLQTFLDGSVKFNCGVDNACLLVLLAQILERSHWSIHSFSQHMVLVREQISALVDLVISKIVKENKLPENTCKWLESRLADISSTNRRYFYKLWVHLGSVQPTVTDVGFLLLHLAHCGSHCTLCQQAAHMFNDADDKQTLIVYSLIKILPICTPKEWKMLATALTSLDSSPGALFSLVSDASLLIVAATRAELLGKHEGSLMPWLEYLTPIVIHIKYFTVPMTITMLFVTPPTQEYILPDLKNQSCDKAQEIVKRTLHIFKELPQPAQESCGPLMMNILVELIMCVLSPSKETVRDMGLIVAALHRGEMQRVLARKLLEVWERAVALES</sequence>
<protein>
    <submittedName>
        <fullName evidence="2">Uncharacterized protein</fullName>
    </submittedName>
</protein>
<feature type="region of interest" description="Disordered" evidence="1">
    <location>
        <begin position="1"/>
        <end position="30"/>
    </location>
</feature>
<dbReference type="EMBL" id="OB792776">
    <property type="protein sequence ID" value="CAD7424320.1"/>
    <property type="molecule type" value="Genomic_DNA"/>
</dbReference>
<reference evidence="2" key="1">
    <citation type="submission" date="2020-11" db="EMBL/GenBank/DDBJ databases">
        <authorList>
            <person name="Tran Van P."/>
        </authorList>
    </citation>
    <scope>NUCLEOTIDE SEQUENCE</scope>
</reference>
<evidence type="ECO:0000313" key="2">
    <source>
        <dbReference type="EMBL" id="CAD7424320.1"/>
    </source>
</evidence>
<organism evidence="2">
    <name type="scientific">Timema monikensis</name>
    <dbReference type="NCBI Taxonomy" id="170555"/>
    <lineage>
        <taxon>Eukaryota</taxon>
        <taxon>Metazoa</taxon>
        <taxon>Ecdysozoa</taxon>
        <taxon>Arthropoda</taxon>
        <taxon>Hexapoda</taxon>
        <taxon>Insecta</taxon>
        <taxon>Pterygota</taxon>
        <taxon>Neoptera</taxon>
        <taxon>Polyneoptera</taxon>
        <taxon>Phasmatodea</taxon>
        <taxon>Timematodea</taxon>
        <taxon>Timematoidea</taxon>
        <taxon>Timematidae</taxon>
        <taxon>Timema</taxon>
    </lineage>
</organism>
<gene>
    <name evidence="2" type="ORF">TMSB3V08_LOCUS1277</name>
</gene>